<name>A0A4E0R848_FASHE</name>
<gene>
    <name evidence="1" type="ORF">D915_011181</name>
</gene>
<accession>A0A4E0R848</accession>
<evidence type="ECO:0000313" key="1">
    <source>
        <dbReference type="EMBL" id="THD17977.1"/>
    </source>
</evidence>
<dbReference type="AlphaFoldDB" id="A0A4E0R848"/>
<comment type="caution">
    <text evidence="1">The sequence shown here is derived from an EMBL/GenBank/DDBJ whole genome shotgun (WGS) entry which is preliminary data.</text>
</comment>
<sequence length="60" mass="7309">MRRQGNIVKVSHDLEVTLQHWLTVAFSAEVRFLSRILLYRELLILWTTRQRHYEILELTD</sequence>
<reference evidence="1" key="1">
    <citation type="submission" date="2019-03" db="EMBL/GenBank/DDBJ databases">
        <title>Improved annotation for the trematode Fasciola hepatica.</title>
        <authorList>
            <person name="Choi Y.-J."/>
            <person name="Martin J."/>
            <person name="Mitreva M."/>
        </authorList>
    </citation>
    <scope>NUCLEOTIDE SEQUENCE [LARGE SCALE GENOMIC DNA]</scope>
</reference>
<organism evidence="1 2">
    <name type="scientific">Fasciola hepatica</name>
    <name type="common">Liver fluke</name>
    <dbReference type="NCBI Taxonomy" id="6192"/>
    <lineage>
        <taxon>Eukaryota</taxon>
        <taxon>Metazoa</taxon>
        <taxon>Spiralia</taxon>
        <taxon>Lophotrochozoa</taxon>
        <taxon>Platyhelminthes</taxon>
        <taxon>Trematoda</taxon>
        <taxon>Digenea</taxon>
        <taxon>Plagiorchiida</taxon>
        <taxon>Echinostomata</taxon>
        <taxon>Echinostomatoidea</taxon>
        <taxon>Fasciolidae</taxon>
        <taxon>Fasciola</taxon>
    </lineage>
</organism>
<proteinExistence type="predicted"/>
<dbReference type="EMBL" id="JXXN02018541">
    <property type="protein sequence ID" value="THD17977.1"/>
    <property type="molecule type" value="Genomic_DNA"/>
</dbReference>
<dbReference type="Proteomes" id="UP000230066">
    <property type="component" value="Unassembled WGS sequence"/>
</dbReference>
<keyword evidence="2" id="KW-1185">Reference proteome</keyword>
<protein>
    <submittedName>
        <fullName evidence="1">Uncharacterized protein</fullName>
    </submittedName>
</protein>
<evidence type="ECO:0000313" key="2">
    <source>
        <dbReference type="Proteomes" id="UP000230066"/>
    </source>
</evidence>